<organism evidence="1 2">
    <name type="scientific">Coemansia guatemalensis</name>
    <dbReference type="NCBI Taxonomy" id="2761395"/>
    <lineage>
        <taxon>Eukaryota</taxon>
        <taxon>Fungi</taxon>
        <taxon>Fungi incertae sedis</taxon>
        <taxon>Zoopagomycota</taxon>
        <taxon>Kickxellomycotina</taxon>
        <taxon>Kickxellomycetes</taxon>
        <taxon>Kickxellales</taxon>
        <taxon>Kickxellaceae</taxon>
        <taxon>Coemansia</taxon>
    </lineage>
</organism>
<evidence type="ECO:0000313" key="1">
    <source>
        <dbReference type="EMBL" id="KAJ2796750.1"/>
    </source>
</evidence>
<sequence>MIPFNSQVRPQRAQYPQQPRFFAARQTELLPISREVIRNEPQHVGKDRHPMTAMMSAVGVVHNPIPNTQAQPLAHSSMTWPLLGSPQSANDALLFTAAEAAQMLQSPISPANPTQPSLQPVQLPQTLSMMGQLVPNSSGMQLPLFPGLIGTSLTLDTTTAMAANATALISSPLSSPAMQAGGQALLSSAENLFMHYGPTAELSRTTEAANAAATNADTDEPSACSSPALSADDPFGQKYRKLNYVNAKEFFEMQELVRKHGEDWELIGTKMGIRPGDLAKNWVSYSTDTKITCKWLKSEMEILALCRSLGINCRATAKIISTKLPLQCRRKTLKRHHLIDERGKPDCFLLSDAWSDLPLQHLLIPIDRVMLC</sequence>
<proteinExistence type="predicted"/>
<protein>
    <recommendedName>
        <fullName evidence="3">Myb-like domain-containing protein</fullName>
    </recommendedName>
</protein>
<name>A0A9W8LRV1_9FUNG</name>
<comment type="caution">
    <text evidence="1">The sequence shown here is derived from an EMBL/GenBank/DDBJ whole genome shotgun (WGS) entry which is preliminary data.</text>
</comment>
<accession>A0A9W8LRV1</accession>
<gene>
    <name evidence="1" type="ORF">H4R20_005431</name>
</gene>
<dbReference type="EMBL" id="JANBUO010001809">
    <property type="protein sequence ID" value="KAJ2796750.1"/>
    <property type="molecule type" value="Genomic_DNA"/>
</dbReference>
<dbReference type="Proteomes" id="UP001140094">
    <property type="component" value="Unassembled WGS sequence"/>
</dbReference>
<evidence type="ECO:0000313" key="2">
    <source>
        <dbReference type="Proteomes" id="UP001140094"/>
    </source>
</evidence>
<dbReference type="OrthoDB" id="2143914at2759"/>
<keyword evidence="2" id="KW-1185">Reference proteome</keyword>
<evidence type="ECO:0008006" key="3">
    <source>
        <dbReference type="Google" id="ProtNLM"/>
    </source>
</evidence>
<reference evidence="1" key="1">
    <citation type="submission" date="2022-07" db="EMBL/GenBank/DDBJ databases">
        <title>Phylogenomic reconstructions and comparative analyses of Kickxellomycotina fungi.</title>
        <authorList>
            <person name="Reynolds N.K."/>
            <person name="Stajich J.E."/>
            <person name="Barry K."/>
            <person name="Grigoriev I.V."/>
            <person name="Crous P."/>
            <person name="Smith M.E."/>
        </authorList>
    </citation>
    <scope>NUCLEOTIDE SEQUENCE</scope>
    <source>
        <strain evidence="1">NRRL 1565</strain>
    </source>
</reference>
<dbReference type="AlphaFoldDB" id="A0A9W8LRV1"/>